<feature type="transmembrane region" description="Helical" evidence="4">
    <location>
        <begin position="12"/>
        <end position="32"/>
    </location>
</feature>
<feature type="transmembrane region" description="Helical" evidence="4">
    <location>
        <begin position="138"/>
        <end position="157"/>
    </location>
</feature>
<evidence type="ECO:0000259" key="5">
    <source>
        <dbReference type="Pfam" id="PF07730"/>
    </source>
</evidence>
<keyword evidence="1" id="KW-0808">Transferase</keyword>
<reference evidence="6 7" key="1">
    <citation type="submission" date="2020-11" db="EMBL/GenBank/DDBJ databases">
        <title>Genome seq and assembly of Sphingosinicella sp.</title>
        <authorList>
            <person name="Chhetri G."/>
        </authorList>
    </citation>
    <scope>NUCLEOTIDE SEQUENCE [LARGE SCALE GENOMIC DNA]</scope>
    <source>
        <strain evidence="6 7">UDD2</strain>
    </source>
</reference>
<feature type="domain" description="Signal transduction histidine kinase subgroup 3 dimerisation and phosphoacceptor" evidence="5">
    <location>
        <begin position="189"/>
        <end position="252"/>
    </location>
</feature>
<evidence type="ECO:0000256" key="4">
    <source>
        <dbReference type="SAM" id="Phobius"/>
    </source>
</evidence>
<dbReference type="InterPro" id="IPR050482">
    <property type="entry name" value="Sensor_HK_TwoCompSys"/>
</dbReference>
<keyword evidence="4" id="KW-1133">Transmembrane helix</keyword>
<dbReference type="Pfam" id="PF07730">
    <property type="entry name" value="HisKA_3"/>
    <property type="match status" value="1"/>
</dbReference>
<evidence type="ECO:0000313" key="7">
    <source>
        <dbReference type="Proteomes" id="UP000594873"/>
    </source>
</evidence>
<keyword evidence="4" id="KW-0812">Transmembrane</keyword>
<keyword evidence="3" id="KW-0902">Two-component regulatory system</keyword>
<evidence type="ECO:0000256" key="2">
    <source>
        <dbReference type="ARBA" id="ARBA00022777"/>
    </source>
</evidence>
<feature type="transmembrane region" description="Helical" evidence="4">
    <location>
        <begin position="75"/>
        <end position="101"/>
    </location>
</feature>
<dbReference type="GO" id="GO:0000155">
    <property type="term" value="F:phosphorelay sensor kinase activity"/>
    <property type="evidence" value="ECO:0007669"/>
    <property type="project" value="InterPro"/>
</dbReference>
<dbReference type="KEGG" id="sflv:IC614_00175"/>
<organism evidence="6 7">
    <name type="scientific">Allosphingosinicella flava</name>
    <dbReference type="NCBI Taxonomy" id="2771430"/>
    <lineage>
        <taxon>Bacteria</taxon>
        <taxon>Pseudomonadati</taxon>
        <taxon>Pseudomonadota</taxon>
        <taxon>Alphaproteobacteria</taxon>
        <taxon>Sphingomonadales</taxon>
        <taxon>Sphingomonadaceae</taxon>
        <taxon>Allosphingosinicella</taxon>
    </lineage>
</organism>
<evidence type="ECO:0000256" key="3">
    <source>
        <dbReference type="ARBA" id="ARBA00023012"/>
    </source>
</evidence>
<dbReference type="SUPFAM" id="SSF55874">
    <property type="entry name" value="ATPase domain of HSP90 chaperone/DNA topoisomerase II/histidine kinase"/>
    <property type="match status" value="1"/>
</dbReference>
<dbReference type="InterPro" id="IPR011712">
    <property type="entry name" value="Sig_transdc_His_kin_sub3_dim/P"/>
</dbReference>
<dbReference type="GO" id="GO:0016020">
    <property type="term" value="C:membrane"/>
    <property type="evidence" value="ECO:0007669"/>
    <property type="project" value="InterPro"/>
</dbReference>
<dbReference type="InterPro" id="IPR036890">
    <property type="entry name" value="HATPase_C_sf"/>
</dbReference>
<dbReference type="EMBL" id="CP065592">
    <property type="protein sequence ID" value="QPQ55082.1"/>
    <property type="molecule type" value="Genomic_DNA"/>
</dbReference>
<evidence type="ECO:0000256" key="1">
    <source>
        <dbReference type="ARBA" id="ARBA00022679"/>
    </source>
</evidence>
<dbReference type="CDD" id="cd16917">
    <property type="entry name" value="HATPase_UhpB-NarQ-NarX-like"/>
    <property type="match status" value="1"/>
</dbReference>
<dbReference type="PANTHER" id="PTHR24421:SF59">
    <property type="entry name" value="OXYGEN SENSOR HISTIDINE KINASE NREB"/>
    <property type="match status" value="1"/>
</dbReference>
<dbReference type="GO" id="GO:0046983">
    <property type="term" value="F:protein dimerization activity"/>
    <property type="evidence" value="ECO:0007669"/>
    <property type="project" value="InterPro"/>
</dbReference>
<sequence length="382" mass="41456">MELVLPRHRNWFLATAFLIWMIVGWPDLREVLRPNFATETGPSPWWTMAFLAFGASLLLWAHLPPSRFRSWTLVAIQFGAALVMAVTDASAISAGLMVITSWQVATLTSANRAVGLAVAQALTFLFVWRAWICAEYSLTLGLCSGLSLFAVFAASAMRREAEAGHKLAAANAELRAMQALLAENARIAERTRISRELHDAWGHELTALALQLEVASHILPEGDGLQKVRSAKDLSRALLGRVRDVVGTLRETEVTGLRAALAQLAHGIPRPRIHVDFPEELESHAASHAHVILRCAQEAITNAARHADAENLWLELRWDGKGVCLIARDDGRGTISAPAFGNGLHGMRERLEAQGGGMKVTSGTGPGFVIEAWLPAKGVNAA</sequence>
<dbReference type="PANTHER" id="PTHR24421">
    <property type="entry name" value="NITRATE/NITRITE SENSOR PROTEIN NARX-RELATED"/>
    <property type="match status" value="1"/>
</dbReference>
<accession>A0A7T2GJU0</accession>
<keyword evidence="4" id="KW-0472">Membrane</keyword>
<protein>
    <submittedName>
        <fullName evidence="6">Sensor histidine kinase</fullName>
    </submittedName>
</protein>
<dbReference type="Proteomes" id="UP000594873">
    <property type="component" value="Chromosome"/>
</dbReference>
<keyword evidence="2 6" id="KW-0418">Kinase</keyword>
<dbReference type="AlphaFoldDB" id="A0A7T2GJU0"/>
<dbReference type="Gene3D" id="1.20.5.1930">
    <property type="match status" value="1"/>
</dbReference>
<proteinExistence type="predicted"/>
<dbReference type="Gene3D" id="3.30.565.10">
    <property type="entry name" value="Histidine kinase-like ATPase, C-terminal domain"/>
    <property type="match status" value="1"/>
</dbReference>
<feature type="transmembrane region" description="Helical" evidence="4">
    <location>
        <begin position="113"/>
        <end position="132"/>
    </location>
</feature>
<name>A0A7T2GJU0_9SPHN</name>
<dbReference type="RefSeq" id="WP_200971758.1">
    <property type="nucleotide sequence ID" value="NZ_CP065592.1"/>
</dbReference>
<keyword evidence="7" id="KW-1185">Reference proteome</keyword>
<feature type="transmembrane region" description="Helical" evidence="4">
    <location>
        <begin position="44"/>
        <end position="63"/>
    </location>
</feature>
<evidence type="ECO:0000313" key="6">
    <source>
        <dbReference type="EMBL" id="QPQ55082.1"/>
    </source>
</evidence>
<gene>
    <name evidence="6" type="ORF">IC614_00175</name>
</gene>